<organism evidence="1 2">
    <name type="scientific">Loigolactobacillus binensis</name>
    <dbReference type="NCBI Taxonomy" id="2559922"/>
    <lineage>
        <taxon>Bacteria</taxon>
        <taxon>Bacillati</taxon>
        <taxon>Bacillota</taxon>
        <taxon>Bacilli</taxon>
        <taxon>Lactobacillales</taxon>
        <taxon>Lactobacillaceae</taxon>
        <taxon>Loigolactobacillus</taxon>
    </lineage>
</organism>
<dbReference type="EMBL" id="JBHTIO010000032">
    <property type="protein sequence ID" value="MFD0897316.1"/>
    <property type="molecule type" value="Genomic_DNA"/>
</dbReference>
<keyword evidence="2" id="KW-1185">Reference proteome</keyword>
<dbReference type="NCBIfam" id="TIGR01603">
    <property type="entry name" value="maj_tail_phi13"/>
    <property type="match status" value="1"/>
</dbReference>
<evidence type="ECO:0000313" key="1">
    <source>
        <dbReference type="EMBL" id="MFD0897316.1"/>
    </source>
</evidence>
<sequence length="204" mass="22258">MADAKKLVKFGASGFEYGVVDDTELVATTRKVPGLSSIKMDLKNELKTIAADDGPYVILSGGITEATESIEIYDVDSQMKQDLYGIRVVSGVEIYPKNLTPSDVATIFRTKLSNGKFVWVAMLKGKFSLPSMDQKTVDGTPDPAADSIEGSFVPRGDEENGNVVLIGREDNPGFDFDQFHKWAFPKTDEEAKIPDADTKVAVQQ</sequence>
<reference evidence="2" key="1">
    <citation type="journal article" date="2019" name="Int. J. Syst. Evol. Microbiol.">
        <title>The Global Catalogue of Microorganisms (GCM) 10K type strain sequencing project: providing services to taxonomists for standard genome sequencing and annotation.</title>
        <authorList>
            <consortium name="The Broad Institute Genomics Platform"/>
            <consortium name="The Broad Institute Genome Sequencing Center for Infectious Disease"/>
            <person name="Wu L."/>
            <person name="Ma J."/>
        </authorList>
    </citation>
    <scope>NUCLEOTIDE SEQUENCE [LARGE SCALE GENOMIC DNA]</scope>
    <source>
        <strain evidence="2">CCM 8925</strain>
    </source>
</reference>
<proteinExistence type="predicted"/>
<dbReference type="Proteomes" id="UP001597104">
    <property type="component" value="Unassembled WGS sequence"/>
</dbReference>
<accession>A0ABW3EE31</accession>
<dbReference type="RefSeq" id="WP_137637184.1">
    <property type="nucleotide sequence ID" value="NZ_BJDN01000006.1"/>
</dbReference>
<dbReference type="InterPro" id="IPR006490">
    <property type="entry name" value="Maj_tail_phi13"/>
</dbReference>
<gene>
    <name evidence="1" type="ORF">ACFQZ7_06135</name>
</gene>
<protein>
    <submittedName>
        <fullName evidence="1">Major tail protein</fullName>
    </submittedName>
</protein>
<comment type="caution">
    <text evidence="1">The sequence shown here is derived from an EMBL/GenBank/DDBJ whole genome shotgun (WGS) entry which is preliminary data.</text>
</comment>
<evidence type="ECO:0000313" key="2">
    <source>
        <dbReference type="Proteomes" id="UP001597104"/>
    </source>
</evidence>
<name>A0ABW3EE31_9LACO</name>